<dbReference type="Gene3D" id="2.60.200.40">
    <property type="match status" value="1"/>
</dbReference>
<dbReference type="AlphaFoldDB" id="A0A841BN73"/>
<dbReference type="Proteomes" id="UP000587527">
    <property type="component" value="Unassembled WGS sequence"/>
</dbReference>
<accession>A0A841BN73</accession>
<gene>
    <name evidence="3" type="ORF">F4553_002018</name>
</gene>
<dbReference type="Pfam" id="PF00781">
    <property type="entry name" value="DAGK_cat"/>
    <property type="match status" value="1"/>
</dbReference>
<dbReference type="InterPro" id="IPR017438">
    <property type="entry name" value="ATP-NAD_kinase_N"/>
</dbReference>
<keyword evidence="1" id="KW-1133">Transmembrane helix</keyword>
<keyword evidence="4" id="KW-1185">Reference proteome</keyword>
<name>A0A841BN73_9ACTN</name>
<dbReference type="SUPFAM" id="SSF111331">
    <property type="entry name" value="NAD kinase/diacylglycerol kinase-like"/>
    <property type="match status" value="1"/>
</dbReference>
<dbReference type="GO" id="GO:0016301">
    <property type="term" value="F:kinase activity"/>
    <property type="evidence" value="ECO:0007669"/>
    <property type="project" value="UniProtKB-KW"/>
</dbReference>
<evidence type="ECO:0000313" key="4">
    <source>
        <dbReference type="Proteomes" id="UP000587527"/>
    </source>
</evidence>
<keyword evidence="1" id="KW-0472">Membrane</keyword>
<feature type="transmembrane region" description="Helical" evidence="1">
    <location>
        <begin position="12"/>
        <end position="32"/>
    </location>
</feature>
<organism evidence="3 4">
    <name type="scientific">Allocatelliglobosispora scoriae</name>
    <dbReference type="NCBI Taxonomy" id="643052"/>
    <lineage>
        <taxon>Bacteria</taxon>
        <taxon>Bacillati</taxon>
        <taxon>Actinomycetota</taxon>
        <taxon>Actinomycetes</taxon>
        <taxon>Micromonosporales</taxon>
        <taxon>Micromonosporaceae</taxon>
        <taxon>Allocatelliglobosispora</taxon>
    </lineage>
</organism>
<feature type="domain" description="DAGKc" evidence="2">
    <location>
        <begin position="130"/>
        <end position="257"/>
    </location>
</feature>
<dbReference type="EMBL" id="JACHMN010000002">
    <property type="protein sequence ID" value="MBB5868639.1"/>
    <property type="molecule type" value="Genomic_DNA"/>
</dbReference>
<dbReference type="InterPro" id="IPR016064">
    <property type="entry name" value="NAD/diacylglycerol_kinase_sf"/>
</dbReference>
<protein>
    <submittedName>
        <fullName evidence="3">Diacylglycerol kinase family enzyme</fullName>
    </submittedName>
</protein>
<reference evidence="3 4" key="1">
    <citation type="submission" date="2020-08" db="EMBL/GenBank/DDBJ databases">
        <title>Sequencing the genomes of 1000 actinobacteria strains.</title>
        <authorList>
            <person name="Klenk H.-P."/>
        </authorList>
    </citation>
    <scope>NUCLEOTIDE SEQUENCE [LARGE SCALE GENOMIC DNA]</scope>
    <source>
        <strain evidence="3 4">DSM 45362</strain>
    </source>
</reference>
<dbReference type="Gene3D" id="3.40.50.10330">
    <property type="entry name" value="Probable inorganic polyphosphate/atp-NAD kinase, domain 1"/>
    <property type="match status" value="1"/>
</dbReference>
<keyword evidence="1" id="KW-0812">Transmembrane</keyword>
<dbReference type="PROSITE" id="PS50146">
    <property type="entry name" value="DAGK"/>
    <property type="match status" value="1"/>
</dbReference>
<feature type="transmembrane region" description="Helical" evidence="1">
    <location>
        <begin position="67"/>
        <end position="86"/>
    </location>
</feature>
<sequence length="454" mass="46973">MDPSAQKPSLISRIYALAALTALVLAVATLAYLLVNQILVLIGAIAALLVAVFAAWTALINRGVRRAVSLGVAVLALAGSVLLLGAKGFVGVGIVVSLTVASALAARAAIGRHRPLGLGEALPPGMVAVGRADRPVLLLNPLSGGGTVEHTDLQAQARKRGIRTVVLGERDNLRGIAEREITAGASAIGVAGGDGSQALVADVARRHNVAFVCVPAGTFNHFALDLGLDRQDPVAALDAFGPAVERRIDLGIVNDRVFVNNASMGAYATIVQSEDYRAMKFATTAGMLPDLIGADTTGFDLHFVGPQDEAFSAADVVLVANNPYAVVTPVGLGTRPSLDTGELGLFALRARAQDPPVVRHAVLTWSAAEFRVDSSATVAVGLDGEAIQLEPPLVFRTLHRALRVRQARHSVAPVALGHAPGVRQTAVALLRLVVGRPAWSSAARAAGVTPPRPS</sequence>
<dbReference type="InterPro" id="IPR001206">
    <property type="entry name" value="Diacylglycerol_kinase_cat_dom"/>
</dbReference>
<dbReference type="RefSeq" id="WP_221469840.1">
    <property type="nucleotide sequence ID" value="NZ_JACHMN010000002.1"/>
</dbReference>
<keyword evidence="3" id="KW-0808">Transferase</keyword>
<evidence type="ECO:0000313" key="3">
    <source>
        <dbReference type="EMBL" id="MBB5868639.1"/>
    </source>
</evidence>
<proteinExistence type="predicted"/>
<evidence type="ECO:0000259" key="2">
    <source>
        <dbReference type="PROSITE" id="PS50146"/>
    </source>
</evidence>
<keyword evidence="3" id="KW-0418">Kinase</keyword>
<comment type="caution">
    <text evidence="3">The sequence shown here is derived from an EMBL/GenBank/DDBJ whole genome shotgun (WGS) entry which is preliminary data.</text>
</comment>
<feature type="transmembrane region" description="Helical" evidence="1">
    <location>
        <begin position="38"/>
        <end position="60"/>
    </location>
</feature>
<evidence type="ECO:0000256" key="1">
    <source>
        <dbReference type="SAM" id="Phobius"/>
    </source>
</evidence>